<dbReference type="SUPFAM" id="SSF54909">
    <property type="entry name" value="Dimeric alpha+beta barrel"/>
    <property type="match status" value="1"/>
</dbReference>
<sequence>MTLSFISFLYPKPDRVARVEEIAQEVVDYVKENEPDVVQYQWFRVKDAEEPTIVIWEEFADQAAVDLHTSSAKNAWLWETEKKEENFAKPFKFLTLDKFGGWASKI</sequence>
<reference evidence="2" key="1">
    <citation type="submission" date="2023-06" db="EMBL/GenBank/DDBJ databases">
        <title>Genome-scale phylogeny and comparative genomics of the fungal order Sordariales.</title>
        <authorList>
            <consortium name="Lawrence Berkeley National Laboratory"/>
            <person name="Hensen N."/>
            <person name="Bonometti L."/>
            <person name="Westerberg I."/>
            <person name="Brannstrom I.O."/>
            <person name="Guillou S."/>
            <person name="Cros-Aarteil S."/>
            <person name="Calhoun S."/>
            <person name="Haridas S."/>
            <person name="Kuo A."/>
            <person name="Mondo S."/>
            <person name="Pangilinan J."/>
            <person name="Riley R."/>
            <person name="Labutti K."/>
            <person name="Andreopoulos B."/>
            <person name="Lipzen A."/>
            <person name="Chen C."/>
            <person name="Yanf M."/>
            <person name="Daum C."/>
            <person name="Ng V."/>
            <person name="Clum A."/>
            <person name="Steindorff A."/>
            <person name="Ohm R."/>
            <person name="Martin F."/>
            <person name="Silar P."/>
            <person name="Natvig D."/>
            <person name="Lalanne C."/>
            <person name="Gautier V."/>
            <person name="Ament-Velasquez S.L."/>
            <person name="Kruys A."/>
            <person name="Hutchinson M.I."/>
            <person name="Powell A.J."/>
            <person name="Barry K."/>
            <person name="Miller A.N."/>
            <person name="Grigoriev I.V."/>
            <person name="Debuchy R."/>
            <person name="Gladieux P."/>
            <person name="Thoren M.H."/>
            <person name="Johannesson H."/>
        </authorList>
    </citation>
    <scope>NUCLEOTIDE SEQUENCE</scope>
    <source>
        <strain evidence="2">SMH2532-1</strain>
    </source>
</reference>
<accession>A0AA39XR12</accession>
<organism evidence="2 3">
    <name type="scientific">Cercophora newfieldiana</name>
    <dbReference type="NCBI Taxonomy" id="92897"/>
    <lineage>
        <taxon>Eukaryota</taxon>
        <taxon>Fungi</taxon>
        <taxon>Dikarya</taxon>
        <taxon>Ascomycota</taxon>
        <taxon>Pezizomycotina</taxon>
        <taxon>Sordariomycetes</taxon>
        <taxon>Sordariomycetidae</taxon>
        <taxon>Sordariales</taxon>
        <taxon>Lasiosphaeriaceae</taxon>
        <taxon>Cercophora</taxon>
    </lineage>
</organism>
<feature type="domain" description="ABM" evidence="1">
    <location>
        <begin position="8"/>
        <end position="72"/>
    </location>
</feature>
<gene>
    <name evidence="2" type="ORF">B0T16DRAFT_462301</name>
</gene>
<evidence type="ECO:0000313" key="2">
    <source>
        <dbReference type="EMBL" id="KAK0638529.1"/>
    </source>
</evidence>
<evidence type="ECO:0000259" key="1">
    <source>
        <dbReference type="Pfam" id="PF03992"/>
    </source>
</evidence>
<proteinExistence type="predicted"/>
<dbReference type="AlphaFoldDB" id="A0AA39XR12"/>
<keyword evidence="3" id="KW-1185">Reference proteome</keyword>
<dbReference type="PANTHER" id="PTHR40624">
    <property type="entry name" value="BIOSYNTHESIS MONOOXYGENASE, PUTATIVE (AFU_ORTHOLOGUE AFUA_1G12025)-RELATED"/>
    <property type="match status" value="1"/>
</dbReference>
<comment type="caution">
    <text evidence="2">The sequence shown here is derived from an EMBL/GenBank/DDBJ whole genome shotgun (WGS) entry which is preliminary data.</text>
</comment>
<name>A0AA39XR12_9PEZI</name>
<dbReference type="InterPro" id="IPR011008">
    <property type="entry name" value="Dimeric_a/b-barrel"/>
</dbReference>
<protein>
    <recommendedName>
        <fullName evidence="1">ABM domain-containing protein</fullName>
    </recommendedName>
</protein>
<dbReference type="PANTHER" id="PTHR40624:SF1">
    <property type="entry name" value="BIOSYNTHESIS MONOOXYGENASE, PUTATIVE (AFU_ORTHOLOGUE AFUA_1G12025)-RELATED"/>
    <property type="match status" value="1"/>
</dbReference>
<dbReference type="Pfam" id="PF03992">
    <property type="entry name" value="ABM"/>
    <property type="match status" value="1"/>
</dbReference>
<dbReference type="Proteomes" id="UP001174936">
    <property type="component" value="Unassembled WGS sequence"/>
</dbReference>
<evidence type="ECO:0000313" key="3">
    <source>
        <dbReference type="Proteomes" id="UP001174936"/>
    </source>
</evidence>
<dbReference type="InterPro" id="IPR007138">
    <property type="entry name" value="ABM_dom"/>
</dbReference>
<dbReference type="EMBL" id="JAULSV010000007">
    <property type="protein sequence ID" value="KAK0638529.1"/>
    <property type="molecule type" value="Genomic_DNA"/>
</dbReference>
<dbReference type="Gene3D" id="3.30.70.100">
    <property type="match status" value="1"/>
</dbReference>